<evidence type="ECO:0000256" key="1">
    <source>
        <dbReference type="PROSITE-ProRule" id="PRU00047"/>
    </source>
</evidence>
<gene>
    <name evidence="3" type="ORF">Tco_0774936</name>
</gene>
<dbReference type="InterPro" id="IPR054722">
    <property type="entry name" value="PolX-like_BBD"/>
</dbReference>
<keyword evidence="1" id="KW-0479">Metal-binding</keyword>
<dbReference type="Proteomes" id="UP001151760">
    <property type="component" value="Unassembled WGS sequence"/>
</dbReference>
<reference evidence="3" key="1">
    <citation type="journal article" date="2022" name="Int. J. Mol. Sci.">
        <title>Draft Genome of Tanacetum Coccineum: Genomic Comparison of Closely Related Tanacetum-Family Plants.</title>
        <authorList>
            <person name="Yamashiro T."/>
            <person name="Shiraishi A."/>
            <person name="Nakayama K."/>
            <person name="Satake H."/>
        </authorList>
    </citation>
    <scope>NUCLEOTIDE SEQUENCE</scope>
</reference>
<dbReference type="InterPro" id="IPR036875">
    <property type="entry name" value="Znf_CCHC_sf"/>
</dbReference>
<keyword evidence="4" id="KW-1185">Reference proteome</keyword>
<dbReference type="PROSITE" id="PS50158">
    <property type="entry name" value="ZF_CCHC"/>
    <property type="match status" value="1"/>
</dbReference>
<name>A0ABQ4ZQU3_9ASTR</name>
<evidence type="ECO:0000259" key="2">
    <source>
        <dbReference type="PROSITE" id="PS50158"/>
    </source>
</evidence>
<sequence>MASSITRFDIKKFDGKNDFGLWQIKTCALMVQQGCDAALETLPADMKAGEKTALMKKAYNTLILCLGDRVLREVTKETTAAGIRTKLTSLYMTKSLANRLYLKKKLYTYYMSLGTKLGDHIDEFNKFILDLTNIDIEIEGEDQALMLLTPLPSSYENFVETLLYGRESLTMKDVLATLNSRELKKRTEGTKEETSYKLYVRGCSDHSGGSSRFKSRGGTGKLKCFICHSDGHIKRDCQIKKSSGFVKKGKRDQDSDSSDDEGNAYFGKAPVVVRNDEMAELLGDNRTCTIKGRGKVKIQLHDGSSFILEDVKYVLGLKRSLISLGTLEKKGYTVKMQMERIKVIKGCLVIMTGIRKKNCEYTLKAKVTNLGVQNHGGSKQVRLKQLGFKQVGFKQLGHKQLGHKQVGFKQLGPGVKTGVYGVQDVKRVWFEVELQGAQGDHEAEVFQVSNDDAAVAQRRLEDKQLEEKTNTDCLWKEESEGVCERIKVIKGCRVMMTRIRKKNCVYTLEAKVMTFSVQNHGGSKQVILKQLSYKQVGFKQLGHKQVGFKQLGPGVETGFHGVQDEKRVWFEVELQGAQGDREAEVFQVSNDDAAVAQRRLEDKQPEEKTNTDCLVKEQEKVHLGIKVGANITVTGVPEQEGAEGNVAGKKKVKESMKANLGKLLKYNAWSTRWSPIRGSSTRKRC</sequence>
<dbReference type="InterPro" id="IPR001878">
    <property type="entry name" value="Znf_CCHC"/>
</dbReference>
<dbReference type="Pfam" id="PF14223">
    <property type="entry name" value="Retrotran_gag_2"/>
    <property type="match status" value="1"/>
</dbReference>
<comment type="caution">
    <text evidence="3">The sequence shown here is derived from an EMBL/GenBank/DDBJ whole genome shotgun (WGS) entry which is preliminary data.</text>
</comment>
<keyword evidence="1" id="KW-0862">Zinc</keyword>
<evidence type="ECO:0000313" key="4">
    <source>
        <dbReference type="Proteomes" id="UP001151760"/>
    </source>
</evidence>
<dbReference type="SUPFAM" id="SSF57756">
    <property type="entry name" value="Retrovirus zinc finger-like domains"/>
    <property type="match status" value="1"/>
</dbReference>
<feature type="domain" description="CCHC-type" evidence="2">
    <location>
        <begin position="223"/>
        <end position="237"/>
    </location>
</feature>
<dbReference type="Pfam" id="PF22936">
    <property type="entry name" value="Pol_BBD"/>
    <property type="match status" value="1"/>
</dbReference>
<reference evidence="3" key="2">
    <citation type="submission" date="2022-01" db="EMBL/GenBank/DDBJ databases">
        <authorList>
            <person name="Yamashiro T."/>
            <person name="Shiraishi A."/>
            <person name="Satake H."/>
            <person name="Nakayama K."/>
        </authorList>
    </citation>
    <scope>NUCLEOTIDE SEQUENCE</scope>
</reference>
<evidence type="ECO:0000313" key="3">
    <source>
        <dbReference type="EMBL" id="GJS92300.1"/>
    </source>
</evidence>
<accession>A0ABQ4ZQU3</accession>
<dbReference type="EMBL" id="BQNB010011571">
    <property type="protein sequence ID" value="GJS92300.1"/>
    <property type="molecule type" value="Genomic_DNA"/>
</dbReference>
<protein>
    <submittedName>
        <fullName evidence="3">Zinc finger, CCHC-type containing protein</fullName>
    </submittedName>
</protein>
<keyword evidence="1" id="KW-0863">Zinc-finger</keyword>
<organism evidence="3 4">
    <name type="scientific">Tanacetum coccineum</name>
    <dbReference type="NCBI Taxonomy" id="301880"/>
    <lineage>
        <taxon>Eukaryota</taxon>
        <taxon>Viridiplantae</taxon>
        <taxon>Streptophyta</taxon>
        <taxon>Embryophyta</taxon>
        <taxon>Tracheophyta</taxon>
        <taxon>Spermatophyta</taxon>
        <taxon>Magnoliopsida</taxon>
        <taxon>eudicotyledons</taxon>
        <taxon>Gunneridae</taxon>
        <taxon>Pentapetalae</taxon>
        <taxon>asterids</taxon>
        <taxon>campanulids</taxon>
        <taxon>Asterales</taxon>
        <taxon>Asteraceae</taxon>
        <taxon>Asteroideae</taxon>
        <taxon>Anthemideae</taxon>
        <taxon>Anthemidinae</taxon>
        <taxon>Tanacetum</taxon>
    </lineage>
</organism>
<proteinExistence type="predicted"/>